<dbReference type="EMBL" id="CM042035">
    <property type="protein sequence ID" value="KAI3754409.1"/>
    <property type="molecule type" value="Genomic_DNA"/>
</dbReference>
<evidence type="ECO:0000313" key="2">
    <source>
        <dbReference type="Proteomes" id="UP001056120"/>
    </source>
</evidence>
<dbReference type="Proteomes" id="UP001056120">
    <property type="component" value="Linkage Group LG18"/>
</dbReference>
<evidence type="ECO:0000313" key="1">
    <source>
        <dbReference type="EMBL" id="KAI3754409.1"/>
    </source>
</evidence>
<name>A0ACB9E628_9ASTR</name>
<reference evidence="2" key="1">
    <citation type="journal article" date="2022" name="Mol. Ecol. Resour.">
        <title>The genomes of chicory, endive, great burdock and yacon provide insights into Asteraceae palaeo-polyploidization history and plant inulin production.</title>
        <authorList>
            <person name="Fan W."/>
            <person name="Wang S."/>
            <person name="Wang H."/>
            <person name="Wang A."/>
            <person name="Jiang F."/>
            <person name="Liu H."/>
            <person name="Zhao H."/>
            <person name="Xu D."/>
            <person name="Zhang Y."/>
        </authorList>
    </citation>
    <scope>NUCLEOTIDE SEQUENCE [LARGE SCALE GENOMIC DNA]</scope>
    <source>
        <strain evidence="2">cv. Yunnan</strain>
    </source>
</reference>
<protein>
    <submittedName>
        <fullName evidence="1">Uncharacterized protein</fullName>
    </submittedName>
</protein>
<comment type="caution">
    <text evidence="1">The sequence shown here is derived from an EMBL/GenBank/DDBJ whole genome shotgun (WGS) entry which is preliminary data.</text>
</comment>
<organism evidence="1 2">
    <name type="scientific">Smallanthus sonchifolius</name>
    <dbReference type="NCBI Taxonomy" id="185202"/>
    <lineage>
        <taxon>Eukaryota</taxon>
        <taxon>Viridiplantae</taxon>
        <taxon>Streptophyta</taxon>
        <taxon>Embryophyta</taxon>
        <taxon>Tracheophyta</taxon>
        <taxon>Spermatophyta</taxon>
        <taxon>Magnoliopsida</taxon>
        <taxon>eudicotyledons</taxon>
        <taxon>Gunneridae</taxon>
        <taxon>Pentapetalae</taxon>
        <taxon>asterids</taxon>
        <taxon>campanulids</taxon>
        <taxon>Asterales</taxon>
        <taxon>Asteraceae</taxon>
        <taxon>Asteroideae</taxon>
        <taxon>Heliantheae alliance</taxon>
        <taxon>Millerieae</taxon>
        <taxon>Smallanthus</taxon>
    </lineage>
</organism>
<sequence>MKEFELHSFLNVNLSKKRWADQISKNFNEEAGIDVSQVVVCVFNVPKSISRFNHEAYVPQAIALGPYHHFETHLYQMERYKVAVVKAFLDPNQVNSFEQLVINKLKRVEPMIRACYHKYLDLNGEALAWIFAIDGLFLLDLFKHYGEMEQFIPKKLMKYETLYRDMMVVENQIPLVVLNEIQKIIDGDFELLSLMIGFFEVHSPLKLTPHLNSYIRSTNYLHLLDLMYRLIVNNESPKQGSHHESCHEKQANDMHVITRKEHVIRNMENIKEIGEKLSKFTRFGKMISVIVSIPWEKICGLFGLNIGKKLDKEDDDDDDDDPRVMEIDIPYVSSLSKYAHINFSPSNGGIRDTKFVATEAILYLLVITLEIYSEFVLRNLVAYEIATSSTTMELAQYVDLMSGIIDTEEDVKLLKSKGIVKGNITNIEIVDFFNGMNTSSEHARGKETVKRLNEYYNTILAIKTWKFMKKRMRGSRKVLTVVFIVLACLLMIVYSFYEVYGYPKLFNKIT</sequence>
<keyword evidence="2" id="KW-1185">Reference proteome</keyword>
<proteinExistence type="predicted"/>
<gene>
    <name evidence="1" type="ORF">L1987_54192</name>
</gene>
<reference evidence="1 2" key="2">
    <citation type="journal article" date="2022" name="Mol. Ecol. Resour.">
        <title>The genomes of chicory, endive, great burdock and yacon provide insights into Asteraceae paleo-polyploidization history and plant inulin production.</title>
        <authorList>
            <person name="Fan W."/>
            <person name="Wang S."/>
            <person name="Wang H."/>
            <person name="Wang A."/>
            <person name="Jiang F."/>
            <person name="Liu H."/>
            <person name="Zhao H."/>
            <person name="Xu D."/>
            <person name="Zhang Y."/>
        </authorList>
    </citation>
    <scope>NUCLEOTIDE SEQUENCE [LARGE SCALE GENOMIC DNA]</scope>
    <source>
        <strain evidence="2">cv. Yunnan</strain>
        <tissue evidence="1">Leaves</tissue>
    </source>
</reference>
<accession>A0ACB9E628</accession>